<evidence type="ECO:0000259" key="1">
    <source>
        <dbReference type="Pfam" id="PF17921"/>
    </source>
</evidence>
<proteinExistence type="predicted"/>
<reference evidence="3" key="1">
    <citation type="journal article" date="2022" name="Int. J. Mol. Sci.">
        <title>Draft Genome of Tanacetum Coccineum: Genomic Comparison of Closely Related Tanacetum-Family Plants.</title>
        <authorList>
            <person name="Yamashiro T."/>
            <person name="Shiraishi A."/>
            <person name="Nakayama K."/>
            <person name="Satake H."/>
        </authorList>
    </citation>
    <scope>NUCLEOTIDE SEQUENCE</scope>
</reference>
<dbReference type="InterPro" id="IPR056924">
    <property type="entry name" value="SH3_Tf2-1"/>
</dbReference>
<feature type="domain" description="Tf2-1-like SH3-like" evidence="2">
    <location>
        <begin position="166"/>
        <end position="204"/>
    </location>
</feature>
<keyword evidence="3" id="KW-0695">RNA-directed DNA polymerase</keyword>
<dbReference type="Gene3D" id="1.10.340.70">
    <property type="match status" value="1"/>
</dbReference>
<comment type="caution">
    <text evidence="3">The sequence shown here is derived from an EMBL/GenBank/DDBJ whole genome shotgun (WGS) entry which is preliminary data.</text>
</comment>
<keyword evidence="4" id="KW-1185">Reference proteome</keyword>
<dbReference type="EMBL" id="BQNB010014954">
    <property type="protein sequence ID" value="GJT34342.1"/>
    <property type="molecule type" value="Genomic_DNA"/>
</dbReference>
<sequence length="237" mass="27775">MRQRRWIELLSDYECEIKYHPGKANVVADALSWKRKTQAKTTPTKWLRGLERHFEQRDDGEIYFFDRIWIPSVGDVRKLIMDETHTSRYSVHPGADKMYYDLSDLYWWPDMIQVGITFLTIREDYKTEKLAKIYVNEIVARTWYAVSIISDRDVIQVTLMASLQEALGPFEIVECVVPVSYRLKLPQELSCVHDTFHVSNLKKCLAEPDVQVPLDESENDENLRISRRSLLRSVGGM</sequence>
<evidence type="ECO:0000259" key="2">
    <source>
        <dbReference type="Pfam" id="PF24626"/>
    </source>
</evidence>
<gene>
    <name evidence="3" type="ORF">Tco_0924761</name>
</gene>
<evidence type="ECO:0000313" key="3">
    <source>
        <dbReference type="EMBL" id="GJT34342.1"/>
    </source>
</evidence>
<evidence type="ECO:0000313" key="4">
    <source>
        <dbReference type="Proteomes" id="UP001151760"/>
    </source>
</evidence>
<accession>A0ABQ5D669</accession>
<dbReference type="PANTHER" id="PTHR46148:SF57">
    <property type="entry name" value="OS12G0499874 PROTEIN"/>
    <property type="match status" value="1"/>
</dbReference>
<dbReference type="Pfam" id="PF24626">
    <property type="entry name" value="SH3_Tf2-1"/>
    <property type="match status" value="1"/>
</dbReference>
<dbReference type="Pfam" id="PF17921">
    <property type="entry name" value="Integrase_H2C2"/>
    <property type="match status" value="1"/>
</dbReference>
<keyword evidence="3" id="KW-0808">Transferase</keyword>
<organism evidence="3 4">
    <name type="scientific">Tanacetum coccineum</name>
    <dbReference type="NCBI Taxonomy" id="301880"/>
    <lineage>
        <taxon>Eukaryota</taxon>
        <taxon>Viridiplantae</taxon>
        <taxon>Streptophyta</taxon>
        <taxon>Embryophyta</taxon>
        <taxon>Tracheophyta</taxon>
        <taxon>Spermatophyta</taxon>
        <taxon>Magnoliopsida</taxon>
        <taxon>eudicotyledons</taxon>
        <taxon>Gunneridae</taxon>
        <taxon>Pentapetalae</taxon>
        <taxon>asterids</taxon>
        <taxon>campanulids</taxon>
        <taxon>Asterales</taxon>
        <taxon>Asteraceae</taxon>
        <taxon>Asteroideae</taxon>
        <taxon>Anthemideae</taxon>
        <taxon>Anthemidinae</taxon>
        <taxon>Tanacetum</taxon>
    </lineage>
</organism>
<name>A0ABQ5D669_9ASTR</name>
<dbReference type="Proteomes" id="UP001151760">
    <property type="component" value="Unassembled WGS sequence"/>
</dbReference>
<dbReference type="GO" id="GO:0003964">
    <property type="term" value="F:RNA-directed DNA polymerase activity"/>
    <property type="evidence" value="ECO:0007669"/>
    <property type="project" value="UniProtKB-KW"/>
</dbReference>
<dbReference type="PANTHER" id="PTHR46148">
    <property type="entry name" value="CHROMO DOMAIN-CONTAINING PROTEIN"/>
    <property type="match status" value="1"/>
</dbReference>
<protein>
    <submittedName>
        <fullName evidence="3">Reverse transcriptase domain-containing protein</fullName>
    </submittedName>
</protein>
<reference evidence="3" key="2">
    <citation type="submission" date="2022-01" db="EMBL/GenBank/DDBJ databases">
        <authorList>
            <person name="Yamashiro T."/>
            <person name="Shiraishi A."/>
            <person name="Satake H."/>
            <person name="Nakayama K."/>
        </authorList>
    </citation>
    <scope>NUCLEOTIDE SEQUENCE</scope>
</reference>
<feature type="domain" description="Integrase zinc-binding" evidence="1">
    <location>
        <begin position="76"/>
        <end position="112"/>
    </location>
</feature>
<dbReference type="InterPro" id="IPR041588">
    <property type="entry name" value="Integrase_H2C2"/>
</dbReference>
<keyword evidence="3" id="KW-0548">Nucleotidyltransferase</keyword>